<evidence type="ECO:0000313" key="3">
    <source>
        <dbReference type="Proteomes" id="UP000683360"/>
    </source>
</evidence>
<reference evidence="2" key="1">
    <citation type="submission" date="2021-03" db="EMBL/GenBank/DDBJ databases">
        <authorList>
            <person name="Bekaert M."/>
        </authorList>
    </citation>
    <scope>NUCLEOTIDE SEQUENCE</scope>
</reference>
<gene>
    <name evidence="2" type="ORF">MEDL_10692</name>
</gene>
<dbReference type="Proteomes" id="UP000683360">
    <property type="component" value="Unassembled WGS sequence"/>
</dbReference>
<organism evidence="2 3">
    <name type="scientific">Mytilus edulis</name>
    <name type="common">Blue mussel</name>
    <dbReference type="NCBI Taxonomy" id="6550"/>
    <lineage>
        <taxon>Eukaryota</taxon>
        <taxon>Metazoa</taxon>
        <taxon>Spiralia</taxon>
        <taxon>Lophotrochozoa</taxon>
        <taxon>Mollusca</taxon>
        <taxon>Bivalvia</taxon>
        <taxon>Autobranchia</taxon>
        <taxon>Pteriomorphia</taxon>
        <taxon>Mytilida</taxon>
        <taxon>Mytiloidea</taxon>
        <taxon>Mytilidae</taxon>
        <taxon>Mytilinae</taxon>
        <taxon>Mytilus</taxon>
    </lineage>
</organism>
<keyword evidence="3" id="KW-1185">Reference proteome</keyword>
<proteinExistence type="predicted"/>
<evidence type="ECO:0000313" key="2">
    <source>
        <dbReference type="EMBL" id="CAG2195790.1"/>
    </source>
</evidence>
<dbReference type="EMBL" id="CAJPWZ010000533">
    <property type="protein sequence ID" value="CAG2195790.1"/>
    <property type="molecule type" value="Genomic_DNA"/>
</dbReference>
<sequence length="228" mass="25574">MISGIKRTEEHASENGTHENSHQVDLAVENSIYQSYGQNQTQQDEHNSIDQRTVLLSSTENETMYHNSENTFPCNEDRMAVENYIYQNQGACGNEHVQVNPASRICFRKRNICATTGNTGIACESTCSENLKIKGKQKTSTMTNNTDSSIQGNQSMNYAEVVFDGRSSSQGIVIRGINDRNIYADIDITAVGTQLPENIQAETVGEDDDDDDFMYIDEIVDYRKSKKM</sequence>
<evidence type="ECO:0000256" key="1">
    <source>
        <dbReference type="SAM" id="MobiDB-lite"/>
    </source>
</evidence>
<accession>A0A8S3QJP6</accession>
<feature type="compositionally biased region" description="Basic and acidic residues" evidence="1">
    <location>
        <begin position="1"/>
        <end position="22"/>
    </location>
</feature>
<dbReference type="AlphaFoldDB" id="A0A8S3QJP6"/>
<name>A0A8S3QJP6_MYTED</name>
<feature type="region of interest" description="Disordered" evidence="1">
    <location>
        <begin position="1"/>
        <end position="23"/>
    </location>
</feature>
<comment type="caution">
    <text evidence="2">The sequence shown here is derived from an EMBL/GenBank/DDBJ whole genome shotgun (WGS) entry which is preliminary data.</text>
</comment>
<protein>
    <submittedName>
        <fullName evidence="2">Uncharacterized protein</fullName>
    </submittedName>
</protein>